<evidence type="ECO:0000313" key="3">
    <source>
        <dbReference type="Proteomes" id="UP000323000"/>
    </source>
</evidence>
<comment type="caution">
    <text evidence="2">The sequence shown here is derived from an EMBL/GenBank/DDBJ whole genome shotgun (WGS) entry which is preliminary data.</text>
</comment>
<gene>
    <name evidence="2" type="ORF">EZV62_001202</name>
</gene>
<feature type="compositionally biased region" description="Polar residues" evidence="1">
    <location>
        <begin position="134"/>
        <end position="153"/>
    </location>
</feature>
<feature type="compositionally biased region" description="Low complexity" evidence="1">
    <location>
        <begin position="169"/>
        <end position="186"/>
    </location>
</feature>
<proteinExistence type="predicted"/>
<protein>
    <recommendedName>
        <fullName evidence="4">CCHC-type domain-containing protein</fullName>
    </recommendedName>
</protein>
<feature type="region of interest" description="Disordered" evidence="1">
    <location>
        <begin position="169"/>
        <end position="196"/>
    </location>
</feature>
<organism evidence="2 3">
    <name type="scientific">Acer yangbiense</name>
    <dbReference type="NCBI Taxonomy" id="1000413"/>
    <lineage>
        <taxon>Eukaryota</taxon>
        <taxon>Viridiplantae</taxon>
        <taxon>Streptophyta</taxon>
        <taxon>Embryophyta</taxon>
        <taxon>Tracheophyta</taxon>
        <taxon>Spermatophyta</taxon>
        <taxon>Magnoliopsida</taxon>
        <taxon>eudicotyledons</taxon>
        <taxon>Gunneridae</taxon>
        <taxon>Pentapetalae</taxon>
        <taxon>rosids</taxon>
        <taxon>malvids</taxon>
        <taxon>Sapindales</taxon>
        <taxon>Sapindaceae</taxon>
        <taxon>Hippocastanoideae</taxon>
        <taxon>Acereae</taxon>
        <taxon>Acer</taxon>
    </lineage>
</organism>
<accession>A0A5C7IT81</accession>
<evidence type="ECO:0000256" key="1">
    <source>
        <dbReference type="SAM" id="MobiDB-lite"/>
    </source>
</evidence>
<dbReference type="OrthoDB" id="1939383at2759"/>
<evidence type="ECO:0008006" key="4">
    <source>
        <dbReference type="Google" id="ProtNLM"/>
    </source>
</evidence>
<dbReference type="EMBL" id="VAHF01000001">
    <property type="protein sequence ID" value="TXG72623.1"/>
    <property type="molecule type" value="Genomic_DNA"/>
</dbReference>
<dbReference type="Proteomes" id="UP000323000">
    <property type="component" value="Chromosome 1"/>
</dbReference>
<name>A0A5C7IT81_9ROSI</name>
<reference evidence="3" key="1">
    <citation type="journal article" date="2019" name="Gigascience">
        <title>De novo genome assembly of the endangered Acer yangbiense, a plant species with extremely small populations endemic to Yunnan Province, China.</title>
        <authorList>
            <person name="Yang J."/>
            <person name="Wariss H.M."/>
            <person name="Tao L."/>
            <person name="Zhang R."/>
            <person name="Yun Q."/>
            <person name="Hollingsworth P."/>
            <person name="Dao Z."/>
            <person name="Luo G."/>
            <person name="Guo H."/>
            <person name="Ma Y."/>
            <person name="Sun W."/>
        </authorList>
    </citation>
    <scope>NUCLEOTIDE SEQUENCE [LARGE SCALE GENOMIC DNA]</scope>
    <source>
        <strain evidence="3">cv. Malutang</strain>
    </source>
</reference>
<keyword evidence="3" id="KW-1185">Reference proteome</keyword>
<dbReference type="AlphaFoldDB" id="A0A5C7IT81"/>
<sequence>MLPVSVVNGRLVGCHALAGIRHFYGMGVAKERLIDFVHPSLSKSAFVATYRSMIHPIPNICAWVDVEVAHVDPPPLLKKLGRLKLLRKRKSSEKPKAARCGNVICAKCKQHGHNKRTCKAVDTSGSNKVAKVYASSSQPTHGTTSSSQPGQNKRNCKVVATFRSNKVVKGGVSSSQQAHGGASSSQPPTQVQIKPHPQLKLITHQHLVGY</sequence>
<feature type="region of interest" description="Disordered" evidence="1">
    <location>
        <begin position="133"/>
        <end position="154"/>
    </location>
</feature>
<evidence type="ECO:0000313" key="2">
    <source>
        <dbReference type="EMBL" id="TXG72623.1"/>
    </source>
</evidence>